<evidence type="ECO:0000256" key="4">
    <source>
        <dbReference type="ARBA" id="ARBA00022694"/>
    </source>
</evidence>
<protein>
    <recommendedName>
        <fullName evidence="10">WD repeat protein</fullName>
    </recommendedName>
</protein>
<proteinExistence type="inferred from homology"/>
<evidence type="ECO:0000256" key="2">
    <source>
        <dbReference type="ARBA" id="ARBA00022490"/>
    </source>
</evidence>
<keyword evidence="9" id="KW-1185">Reference proteome</keyword>
<dbReference type="Pfam" id="PF00400">
    <property type="entry name" value="WD40"/>
    <property type="match status" value="1"/>
</dbReference>
<dbReference type="PANTHER" id="PTHR14344">
    <property type="entry name" value="WD REPEAT PROTEIN"/>
    <property type="match status" value="1"/>
</dbReference>
<comment type="subcellular location">
    <subcellularLocation>
        <location evidence="1">Cytoplasm</location>
    </subcellularLocation>
</comment>
<feature type="repeat" description="WD" evidence="7">
    <location>
        <begin position="321"/>
        <end position="362"/>
    </location>
</feature>
<dbReference type="InterPro" id="IPR019775">
    <property type="entry name" value="WD40_repeat_CS"/>
</dbReference>
<dbReference type="EMBL" id="JAQGDS010000012">
    <property type="protein sequence ID" value="KAJ6256771.1"/>
    <property type="molecule type" value="Genomic_DNA"/>
</dbReference>
<evidence type="ECO:0000256" key="3">
    <source>
        <dbReference type="ARBA" id="ARBA00022574"/>
    </source>
</evidence>
<evidence type="ECO:0000313" key="9">
    <source>
        <dbReference type="Proteomes" id="UP001221413"/>
    </source>
</evidence>
<dbReference type="Gene3D" id="2.130.10.10">
    <property type="entry name" value="YVTN repeat-like/Quinoprotein amine dehydrogenase"/>
    <property type="match status" value="3"/>
</dbReference>
<evidence type="ECO:0000256" key="7">
    <source>
        <dbReference type="PROSITE-ProRule" id="PRU00221"/>
    </source>
</evidence>
<reference evidence="8" key="1">
    <citation type="submission" date="2023-01" db="EMBL/GenBank/DDBJ databases">
        <title>The chitinases involved in constricting ring structure development in the nematode-trapping fungus Drechslerella dactyloides.</title>
        <authorList>
            <person name="Wang R."/>
            <person name="Zhang L."/>
            <person name="Tang P."/>
            <person name="Li S."/>
            <person name="Liang L."/>
        </authorList>
    </citation>
    <scope>NUCLEOTIDE SEQUENCE</scope>
    <source>
        <strain evidence="8">YMF1.00031</strain>
    </source>
</reference>
<dbReference type="SMART" id="SM00320">
    <property type="entry name" value="WD40"/>
    <property type="match status" value="8"/>
</dbReference>
<dbReference type="InterPro" id="IPR015943">
    <property type="entry name" value="WD40/YVTN_repeat-like_dom_sf"/>
</dbReference>
<name>A0AAD6ITZ2_DREDA</name>
<keyword evidence="2" id="KW-0963">Cytoplasm</keyword>
<dbReference type="Proteomes" id="UP001221413">
    <property type="component" value="Unassembled WGS sequence"/>
</dbReference>
<dbReference type="PANTHER" id="PTHR14344:SF3">
    <property type="entry name" value="WD REPEAT-CONTAINING PROTEIN 6"/>
    <property type="match status" value="1"/>
</dbReference>
<evidence type="ECO:0000313" key="8">
    <source>
        <dbReference type="EMBL" id="KAJ6256771.1"/>
    </source>
</evidence>
<comment type="caution">
    <text evidence="8">The sequence shown here is derived from an EMBL/GenBank/DDBJ whole genome shotgun (WGS) entry which is preliminary data.</text>
</comment>
<evidence type="ECO:0000256" key="5">
    <source>
        <dbReference type="ARBA" id="ARBA00022737"/>
    </source>
</evidence>
<keyword evidence="5" id="KW-0677">Repeat</keyword>
<sequence>MRSTTYVGPVTSLAFLDGNLLAAGHGSYLKLFKYTFDDSKFVLEWRKQVFKRERIQGIQFSLADIQADESQAAETRALLWGGKRFQIISRSGLLDPNSSIDCEDEIPTPDWILHATFLRPEDNVAEIAIITAHNTILKYRHDIRIPLAQRFRSYPSPERCLLYSAYITLDHTAAASNTLLALAGTVFGEVLLWKLDLSKPAVEKTPLIARYLSHEGSVFGVSVSRDLVYTASCSDDRTIQLWDISESKGNQSNEVCKVVKSPLAVGWGHQARIWGVHFLEPSNGNVRLISYSEDLTAKIWSFDRASSNKSLVCVQTCKSLHSASGKNIWSLAVRPSEDVFVTGGADSGIASWRIDNAARVDKTSEGLPEEKASWTSITETVFDLAELFPPANPPTGKKAVKEEPLKYVALGDHSYLVTTSFGCLRHCDLSMPAGKQWTQLGLWPQIRNSAAFGAGKSYHDGMCKYTVGLADNEGKLLFLQCGESALDTTATDQEMHDWVQICNSRPSDIVFSECSLRDSKSVYAAVTTFRADEPVRLLRLTTTERKPIVQMIWQLLQPDTFPITTILVVKLDDRQVCLAGSRHGAFALYDISEGEEGTVFHPVRVWRHVHDDDSVTSMSHQPSHITSPAHNGNIYHLNIISTGRSGACRFHKLSIDSLNALYTLDETNVVYPAATPRLENHHSIRSPNTDESHEILSGFRGRDFVLWNQTLGIEAVSFDCEGGHRSWDFSFAQNTSRSDTGLFVFSKSKKCHAVRFANVTHDPLIQTPFHGREIKALAVSPAVFRPPNCNIPQQVIATGAEDTTIRFSYVTPDASELVTLTTRKSHTTGIQDLVWSSCGGWLFSSGSVEEVYCWKINYASSAFTAIASNTDAQAPRAVENSNSIHTSAIGVVREAVYDLSNSSSSDLRVCGLDVATVHGSAGDDSPLGFLVGMVRSDSSIKLAFYNVRDKRFVTIIEGVYKTSCLLQIRFCITVTGRVLMLTAGTDGHVTVWDITDSVITCGITVMSQTLRMEAFAELDTPVKLQMEQRVLCQQLHQNSVKTLATVEMDDGNIILLTGSDDTAICISKLGISASGSIDITSKLLERAHASAVTTITVLSVTKDSLEFISAGVDQQVKTWKVGLGDDMKDSSVVAVEDFYVGIPDVAATALLVARDGEARKLLVGGVGVEILEI</sequence>
<organism evidence="8 9">
    <name type="scientific">Drechslerella dactyloides</name>
    <name type="common">Nematode-trapping fungus</name>
    <name type="synonym">Arthrobotrys dactyloides</name>
    <dbReference type="NCBI Taxonomy" id="74499"/>
    <lineage>
        <taxon>Eukaryota</taxon>
        <taxon>Fungi</taxon>
        <taxon>Dikarya</taxon>
        <taxon>Ascomycota</taxon>
        <taxon>Pezizomycotina</taxon>
        <taxon>Orbiliomycetes</taxon>
        <taxon>Orbiliales</taxon>
        <taxon>Orbiliaceae</taxon>
        <taxon>Drechslerella</taxon>
    </lineage>
</organism>
<dbReference type="GO" id="GO:0005737">
    <property type="term" value="C:cytoplasm"/>
    <property type="evidence" value="ECO:0007669"/>
    <property type="project" value="UniProtKB-SubCell"/>
</dbReference>
<keyword evidence="3 7" id="KW-0853">WD repeat</keyword>
<gene>
    <name evidence="8" type="ORF">Dda_8638</name>
</gene>
<dbReference type="AlphaFoldDB" id="A0AAD6ITZ2"/>
<evidence type="ECO:0008006" key="10">
    <source>
        <dbReference type="Google" id="ProtNLM"/>
    </source>
</evidence>
<accession>A0AAD6ITZ2</accession>
<comment type="similarity">
    <text evidence="6">Belongs to the WD repeat WDR6 family.</text>
</comment>
<dbReference type="PROSITE" id="PS50294">
    <property type="entry name" value="WD_REPEATS_REGION"/>
    <property type="match status" value="1"/>
</dbReference>
<feature type="repeat" description="WD" evidence="7">
    <location>
        <begin position="211"/>
        <end position="252"/>
    </location>
</feature>
<dbReference type="SUPFAM" id="SSF50978">
    <property type="entry name" value="WD40 repeat-like"/>
    <property type="match status" value="2"/>
</dbReference>
<dbReference type="PROSITE" id="PS00678">
    <property type="entry name" value="WD_REPEATS_1"/>
    <property type="match status" value="1"/>
</dbReference>
<evidence type="ECO:0000256" key="6">
    <source>
        <dbReference type="ARBA" id="ARBA00038255"/>
    </source>
</evidence>
<keyword evidence="4" id="KW-0819">tRNA processing</keyword>
<dbReference type="InterPro" id="IPR051973">
    <property type="entry name" value="tRNA_Anticodon_Mtase-Reg"/>
</dbReference>
<dbReference type="GO" id="GO:0030488">
    <property type="term" value="P:tRNA methylation"/>
    <property type="evidence" value="ECO:0007669"/>
    <property type="project" value="TreeGrafter"/>
</dbReference>
<dbReference type="InterPro" id="IPR036322">
    <property type="entry name" value="WD40_repeat_dom_sf"/>
</dbReference>
<evidence type="ECO:0000256" key="1">
    <source>
        <dbReference type="ARBA" id="ARBA00004496"/>
    </source>
</evidence>
<dbReference type="InterPro" id="IPR001680">
    <property type="entry name" value="WD40_rpt"/>
</dbReference>
<dbReference type="PROSITE" id="PS50082">
    <property type="entry name" value="WD_REPEATS_2"/>
    <property type="match status" value="2"/>
</dbReference>